<evidence type="ECO:0000313" key="3">
    <source>
        <dbReference type="Proteomes" id="UP000322234"/>
    </source>
</evidence>
<accession>A0A6B0RBY6</accession>
<sequence>MGVSDPARNRRGGALQSWSPGLRPAECRDHLPGNPSRHCRQLQSGNPDRDAWIQRRAGVSSWGPDGGTPRASAGPPRDAP</sequence>
<dbReference type="EMBL" id="VBQZ03000026">
    <property type="protein sequence ID" value="MXQ85434.1"/>
    <property type="molecule type" value="Genomic_DNA"/>
</dbReference>
<proteinExistence type="predicted"/>
<dbReference type="AlphaFoldDB" id="A0A6B0RBY6"/>
<evidence type="ECO:0000313" key="2">
    <source>
        <dbReference type="EMBL" id="MXQ85434.1"/>
    </source>
</evidence>
<feature type="region of interest" description="Disordered" evidence="1">
    <location>
        <begin position="1"/>
        <end position="80"/>
    </location>
</feature>
<evidence type="ECO:0000256" key="1">
    <source>
        <dbReference type="SAM" id="MobiDB-lite"/>
    </source>
</evidence>
<gene>
    <name evidence="2" type="ORF">E5288_WYG011226</name>
</gene>
<protein>
    <submittedName>
        <fullName evidence="2">Uncharacterized protein</fullName>
    </submittedName>
</protein>
<reference evidence="2" key="1">
    <citation type="submission" date="2019-10" db="EMBL/GenBank/DDBJ databases">
        <title>The sequence and de novo assembly of the wild yak genome.</title>
        <authorList>
            <person name="Liu Y."/>
        </authorList>
    </citation>
    <scope>NUCLEOTIDE SEQUENCE [LARGE SCALE GENOMIC DNA]</scope>
    <source>
        <strain evidence="2">WY2019</strain>
    </source>
</reference>
<name>A0A6B0RBY6_9CETA</name>
<organism evidence="2 3">
    <name type="scientific">Bos mutus</name>
    <name type="common">wild yak</name>
    <dbReference type="NCBI Taxonomy" id="72004"/>
    <lineage>
        <taxon>Eukaryota</taxon>
        <taxon>Metazoa</taxon>
        <taxon>Chordata</taxon>
        <taxon>Craniata</taxon>
        <taxon>Vertebrata</taxon>
        <taxon>Euteleostomi</taxon>
        <taxon>Mammalia</taxon>
        <taxon>Eutheria</taxon>
        <taxon>Laurasiatheria</taxon>
        <taxon>Artiodactyla</taxon>
        <taxon>Ruminantia</taxon>
        <taxon>Pecora</taxon>
        <taxon>Bovidae</taxon>
        <taxon>Bovinae</taxon>
        <taxon>Bos</taxon>
    </lineage>
</organism>
<keyword evidence="3" id="KW-1185">Reference proteome</keyword>
<dbReference type="Proteomes" id="UP000322234">
    <property type="component" value="Unassembled WGS sequence"/>
</dbReference>
<comment type="caution">
    <text evidence="2">The sequence shown here is derived from an EMBL/GenBank/DDBJ whole genome shotgun (WGS) entry which is preliminary data.</text>
</comment>